<evidence type="ECO:0000313" key="1">
    <source>
        <dbReference type="EMBL" id="RNA15666.1"/>
    </source>
</evidence>
<dbReference type="AlphaFoldDB" id="A0A3M7QWD2"/>
<keyword evidence="2" id="KW-1185">Reference proteome</keyword>
<dbReference type="Proteomes" id="UP000276133">
    <property type="component" value="Unassembled WGS sequence"/>
</dbReference>
<dbReference type="EMBL" id="REGN01004915">
    <property type="protein sequence ID" value="RNA15666.1"/>
    <property type="molecule type" value="Genomic_DNA"/>
</dbReference>
<sequence>MKLLKNYNYNKISKHPIASLPNIHPDVKEARKKNQFDNLKNYFPFLGWHNVKLKYLECVFKRIPSLPTPFLGTIKTIEHLKNSQHCIKIAFNSINFYRAVSLRILADKKSKPNQHH</sequence>
<comment type="caution">
    <text evidence="1">The sequence shown here is derived from an EMBL/GenBank/DDBJ whole genome shotgun (WGS) entry which is preliminary data.</text>
</comment>
<accession>A0A3M7QWD2</accession>
<organism evidence="1 2">
    <name type="scientific">Brachionus plicatilis</name>
    <name type="common">Marine rotifer</name>
    <name type="synonym">Brachionus muelleri</name>
    <dbReference type="NCBI Taxonomy" id="10195"/>
    <lineage>
        <taxon>Eukaryota</taxon>
        <taxon>Metazoa</taxon>
        <taxon>Spiralia</taxon>
        <taxon>Gnathifera</taxon>
        <taxon>Rotifera</taxon>
        <taxon>Eurotatoria</taxon>
        <taxon>Monogononta</taxon>
        <taxon>Pseudotrocha</taxon>
        <taxon>Ploima</taxon>
        <taxon>Brachionidae</taxon>
        <taxon>Brachionus</taxon>
    </lineage>
</organism>
<reference evidence="1 2" key="1">
    <citation type="journal article" date="2018" name="Sci. Rep.">
        <title>Genomic signatures of local adaptation to the degree of environmental predictability in rotifers.</title>
        <authorList>
            <person name="Franch-Gras L."/>
            <person name="Hahn C."/>
            <person name="Garcia-Roger E.M."/>
            <person name="Carmona M.J."/>
            <person name="Serra M."/>
            <person name="Gomez A."/>
        </authorList>
    </citation>
    <scope>NUCLEOTIDE SEQUENCE [LARGE SCALE GENOMIC DNA]</scope>
    <source>
        <strain evidence="1">HYR1</strain>
    </source>
</reference>
<proteinExistence type="predicted"/>
<protein>
    <submittedName>
        <fullName evidence="1">Uncharacterized protein</fullName>
    </submittedName>
</protein>
<name>A0A3M7QWD2_BRAPC</name>
<evidence type="ECO:0000313" key="2">
    <source>
        <dbReference type="Proteomes" id="UP000276133"/>
    </source>
</evidence>
<gene>
    <name evidence="1" type="ORF">BpHYR1_042444</name>
</gene>